<evidence type="ECO:0000313" key="2">
    <source>
        <dbReference type="Proteomes" id="UP000194236"/>
    </source>
</evidence>
<protein>
    <submittedName>
        <fullName evidence="1">Uncharacterized protein</fullName>
    </submittedName>
</protein>
<proteinExistence type="predicted"/>
<dbReference type="AlphaFoldDB" id="A0A1Y3AU70"/>
<name>A0A1Y3AU70_EURMA</name>
<accession>A0A1Y3AU70</accession>
<sequence>MTNNRNDCVISPADHHHLYHIPLRIKHQLKVVHHELHRSVVMIN</sequence>
<organism evidence="1 2">
    <name type="scientific">Euroglyphus maynei</name>
    <name type="common">Mayne's house dust mite</name>
    <dbReference type="NCBI Taxonomy" id="6958"/>
    <lineage>
        <taxon>Eukaryota</taxon>
        <taxon>Metazoa</taxon>
        <taxon>Ecdysozoa</taxon>
        <taxon>Arthropoda</taxon>
        <taxon>Chelicerata</taxon>
        <taxon>Arachnida</taxon>
        <taxon>Acari</taxon>
        <taxon>Acariformes</taxon>
        <taxon>Sarcoptiformes</taxon>
        <taxon>Astigmata</taxon>
        <taxon>Psoroptidia</taxon>
        <taxon>Analgoidea</taxon>
        <taxon>Pyroglyphidae</taxon>
        <taxon>Pyroglyphinae</taxon>
        <taxon>Euroglyphus</taxon>
    </lineage>
</organism>
<keyword evidence="2" id="KW-1185">Reference proteome</keyword>
<dbReference type="Proteomes" id="UP000194236">
    <property type="component" value="Unassembled WGS sequence"/>
</dbReference>
<comment type="caution">
    <text evidence="1">The sequence shown here is derived from an EMBL/GenBank/DDBJ whole genome shotgun (WGS) entry which is preliminary data.</text>
</comment>
<reference evidence="1 2" key="1">
    <citation type="submission" date="2017-03" db="EMBL/GenBank/DDBJ databases">
        <title>Genome Survey of Euroglyphus maynei.</title>
        <authorList>
            <person name="Arlian L.G."/>
            <person name="Morgan M.S."/>
            <person name="Rider S.D."/>
        </authorList>
    </citation>
    <scope>NUCLEOTIDE SEQUENCE [LARGE SCALE GENOMIC DNA]</scope>
    <source>
        <strain evidence="1">Arlian Lab</strain>
        <tissue evidence="1">Whole body</tissue>
    </source>
</reference>
<dbReference type="EMBL" id="MUJZ01060409">
    <property type="protein sequence ID" value="OTF71557.1"/>
    <property type="molecule type" value="Genomic_DNA"/>
</dbReference>
<evidence type="ECO:0000313" key="1">
    <source>
        <dbReference type="EMBL" id="OTF71557.1"/>
    </source>
</evidence>
<gene>
    <name evidence="1" type="ORF">BLA29_010106</name>
</gene>